<organism evidence="1 2">
    <name type="scientific">Herbiconiux flava</name>
    <dbReference type="NCBI Taxonomy" id="881268"/>
    <lineage>
        <taxon>Bacteria</taxon>
        <taxon>Bacillati</taxon>
        <taxon>Actinomycetota</taxon>
        <taxon>Actinomycetes</taxon>
        <taxon>Micrococcales</taxon>
        <taxon>Microbacteriaceae</taxon>
        <taxon>Herbiconiux</taxon>
    </lineage>
</organism>
<reference evidence="1 2" key="1">
    <citation type="submission" date="2020-07" db="EMBL/GenBank/DDBJ databases">
        <title>Sequencing the genomes of 1000 actinobacteria strains.</title>
        <authorList>
            <person name="Klenk H.-P."/>
        </authorList>
    </citation>
    <scope>NUCLEOTIDE SEQUENCE [LARGE SCALE GENOMIC DNA]</scope>
    <source>
        <strain evidence="1 2">DSM 26474</strain>
    </source>
</reference>
<comment type="caution">
    <text evidence="1">The sequence shown here is derived from an EMBL/GenBank/DDBJ whole genome shotgun (WGS) entry which is preliminary data.</text>
</comment>
<protein>
    <recommendedName>
        <fullName evidence="3">Head-to-tail adaptor</fullName>
    </recommendedName>
</protein>
<sequence>MPKGEWYDEDSIREVWADAPLDVEVCELIVDSALEEVQHYLSWKTGDPVLARHRLGQLQHTKNLWNAQRVSPGGTVGEGDFVITPHPLDWSVKQRLNPKSNVPVIG</sequence>
<gene>
    <name evidence="1" type="ORF">BJ984_003455</name>
</gene>
<accession>A0A852STV8</accession>
<evidence type="ECO:0000313" key="2">
    <source>
        <dbReference type="Proteomes" id="UP000549913"/>
    </source>
</evidence>
<dbReference type="Proteomes" id="UP000549913">
    <property type="component" value="Unassembled WGS sequence"/>
</dbReference>
<dbReference type="EMBL" id="JACCBM010000001">
    <property type="protein sequence ID" value="NYD72297.1"/>
    <property type="molecule type" value="Genomic_DNA"/>
</dbReference>
<evidence type="ECO:0000313" key="1">
    <source>
        <dbReference type="EMBL" id="NYD72297.1"/>
    </source>
</evidence>
<evidence type="ECO:0008006" key="3">
    <source>
        <dbReference type="Google" id="ProtNLM"/>
    </source>
</evidence>
<dbReference type="AlphaFoldDB" id="A0A852STV8"/>
<proteinExistence type="predicted"/>
<name>A0A852STV8_9MICO</name>
<dbReference type="RefSeq" id="WP_179549086.1">
    <property type="nucleotide sequence ID" value="NZ_BSEW01000002.1"/>
</dbReference>
<keyword evidence="2" id="KW-1185">Reference proteome</keyword>